<keyword evidence="1" id="KW-0436">Ligase</keyword>
<protein>
    <submittedName>
        <fullName evidence="1">2'-5' RNA ligase</fullName>
    </submittedName>
</protein>
<dbReference type="Proteomes" id="UP000520767">
    <property type="component" value="Unassembled WGS sequence"/>
</dbReference>
<proteinExistence type="predicted"/>
<dbReference type="EMBL" id="JACHJQ010000005">
    <property type="protein sequence ID" value="MBB4909202.1"/>
    <property type="molecule type" value="Genomic_DNA"/>
</dbReference>
<sequence length="185" mass="20078">MDSSAIAVRPVVVTLAVDDDTQQRWDALRRRHFPSHRLLVGAHVTLFHAIPGERGDGALADVTALAEETGPFPVTEDEPYSLGSGVALRVVSAGLRAVRADLATRWGAWLSRQDSQPFRPHVTVQNKVDAQLARRTLAELRAAAPCRWTGTATGIALWHYEGGRWAAIRTVPFRRSVVAGSRGAG</sequence>
<dbReference type="Pfam" id="PF13563">
    <property type="entry name" value="2_5_RNA_ligase2"/>
    <property type="match status" value="1"/>
</dbReference>
<dbReference type="SUPFAM" id="SSF55144">
    <property type="entry name" value="LigT-like"/>
    <property type="match status" value="1"/>
</dbReference>
<dbReference type="GO" id="GO:0016874">
    <property type="term" value="F:ligase activity"/>
    <property type="evidence" value="ECO:0007669"/>
    <property type="project" value="UniProtKB-KW"/>
</dbReference>
<evidence type="ECO:0000313" key="1">
    <source>
        <dbReference type="EMBL" id="MBB4909202.1"/>
    </source>
</evidence>
<dbReference type="Gene3D" id="3.90.1140.10">
    <property type="entry name" value="Cyclic phosphodiesterase"/>
    <property type="match status" value="1"/>
</dbReference>
<dbReference type="AlphaFoldDB" id="A0A7W7Q912"/>
<dbReference type="RefSeq" id="WP_311771295.1">
    <property type="nucleotide sequence ID" value="NZ_JACHJQ010000005.1"/>
</dbReference>
<keyword evidence="2" id="KW-1185">Reference proteome</keyword>
<evidence type="ECO:0000313" key="2">
    <source>
        <dbReference type="Proteomes" id="UP000520767"/>
    </source>
</evidence>
<dbReference type="InterPro" id="IPR009097">
    <property type="entry name" value="Cyclic_Pdiesterase"/>
</dbReference>
<accession>A0A7W7Q912</accession>
<gene>
    <name evidence="1" type="ORF">FHR82_005455</name>
</gene>
<reference evidence="1 2" key="1">
    <citation type="submission" date="2020-08" db="EMBL/GenBank/DDBJ databases">
        <title>Genomic Encyclopedia of Type Strains, Phase III (KMG-III): the genomes of soil and plant-associated and newly described type strains.</title>
        <authorList>
            <person name="Whitman W."/>
        </authorList>
    </citation>
    <scope>NUCLEOTIDE SEQUENCE [LARGE SCALE GENOMIC DNA]</scope>
    <source>
        <strain evidence="1 2">CECT 8960</strain>
    </source>
</reference>
<organism evidence="1 2">
    <name type="scientific">Actinophytocola algeriensis</name>
    <dbReference type="NCBI Taxonomy" id="1768010"/>
    <lineage>
        <taxon>Bacteria</taxon>
        <taxon>Bacillati</taxon>
        <taxon>Actinomycetota</taxon>
        <taxon>Actinomycetes</taxon>
        <taxon>Pseudonocardiales</taxon>
        <taxon>Pseudonocardiaceae</taxon>
    </lineage>
</organism>
<comment type="caution">
    <text evidence="1">The sequence shown here is derived from an EMBL/GenBank/DDBJ whole genome shotgun (WGS) entry which is preliminary data.</text>
</comment>
<name>A0A7W7Q912_9PSEU</name>